<gene>
    <name evidence="3" type="ORF">AAV99_09760</name>
</gene>
<comment type="caution">
    <text evidence="3">The sequence shown here is derived from an EMBL/GenBank/DDBJ whole genome shotgun (WGS) entry which is preliminary data.</text>
</comment>
<protein>
    <recommendedName>
        <fullName evidence="2">BPL/LPL catalytic domain-containing protein</fullName>
    </recommendedName>
</protein>
<reference evidence="3 4" key="1">
    <citation type="submission" date="2015-04" db="EMBL/GenBank/DDBJ databases">
        <title>The draft genome sequence of Erythrobacter marinus HWDM-33.</title>
        <authorList>
            <person name="Zhuang L."/>
            <person name="Liu Y."/>
            <person name="Shao Z."/>
        </authorList>
    </citation>
    <scope>NUCLEOTIDE SEQUENCE [LARGE SCALE GENOMIC DNA]</scope>
    <source>
        <strain evidence="3 4">HWDM-33</strain>
    </source>
</reference>
<dbReference type="PANTHER" id="PTHR12835:SF5">
    <property type="entry name" value="BIOTIN--PROTEIN LIGASE"/>
    <property type="match status" value="1"/>
</dbReference>
<dbReference type="Proteomes" id="UP000053455">
    <property type="component" value="Unassembled WGS sequence"/>
</dbReference>
<keyword evidence="4" id="KW-1185">Reference proteome</keyword>
<dbReference type="PANTHER" id="PTHR12835">
    <property type="entry name" value="BIOTIN PROTEIN LIGASE"/>
    <property type="match status" value="1"/>
</dbReference>
<dbReference type="NCBIfam" id="TIGR00121">
    <property type="entry name" value="birA_ligase"/>
    <property type="match status" value="1"/>
</dbReference>
<dbReference type="SUPFAM" id="SSF55681">
    <property type="entry name" value="Class II aaRS and biotin synthetases"/>
    <property type="match status" value="1"/>
</dbReference>
<dbReference type="InterPro" id="IPR004143">
    <property type="entry name" value="BPL_LPL_catalytic"/>
</dbReference>
<keyword evidence="1" id="KW-0436">Ligase</keyword>
<name>A0A0H0XNQ3_9SPHN</name>
<dbReference type="AlphaFoldDB" id="A0A0H0XNQ3"/>
<evidence type="ECO:0000313" key="4">
    <source>
        <dbReference type="Proteomes" id="UP000053455"/>
    </source>
</evidence>
<evidence type="ECO:0000313" key="3">
    <source>
        <dbReference type="EMBL" id="KLI63964.1"/>
    </source>
</evidence>
<accession>A0A0H0XNQ3</accession>
<sequence>MIETVPETGSTNADLLARIASGSGIEEDFWLRAERQTSGRGRMGRKWVSSPGNLFCSTAIVIAPGDPSPASLSFVAGLALHDVVKGCLFDHTPMLLKWPNDLLVREAKIAGILLERQGDHVVAGFGVNVSHAPEIADRKTTHIGYENGKFGNGPDGVLDLLAPAMAQRLQDWRNLPLSHTLAEWLVRSHRFDDRLRVVDSDGEVLCGSFRGLTPDGALRLQPIGAAECAVHAGDVLLDWHDNNEDR</sequence>
<evidence type="ECO:0000256" key="1">
    <source>
        <dbReference type="ARBA" id="ARBA00022598"/>
    </source>
</evidence>
<dbReference type="CDD" id="cd16442">
    <property type="entry name" value="BPL"/>
    <property type="match status" value="1"/>
</dbReference>
<proteinExistence type="predicted"/>
<dbReference type="EMBL" id="LBHU01000002">
    <property type="protein sequence ID" value="KLI63964.1"/>
    <property type="molecule type" value="Genomic_DNA"/>
</dbReference>
<dbReference type="InterPro" id="IPR004408">
    <property type="entry name" value="Biotin_CoA_COase_ligase"/>
</dbReference>
<evidence type="ECO:0000259" key="2">
    <source>
        <dbReference type="PROSITE" id="PS51733"/>
    </source>
</evidence>
<dbReference type="GO" id="GO:0004077">
    <property type="term" value="F:biotin--[biotin carboxyl-carrier protein] ligase activity"/>
    <property type="evidence" value="ECO:0007669"/>
    <property type="project" value="InterPro"/>
</dbReference>
<organism evidence="3 4">
    <name type="scientific">Aurantiacibacter marinus</name>
    <dbReference type="NCBI Taxonomy" id="874156"/>
    <lineage>
        <taxon>Bacteria</taxon>
        <taxon>Pseudomonadati</taxon>
        <taxon>Pseudomonadota</taxon>
        <taxon>Alphaproteobacteria</taxon>
        <taxon>Sphingomonadales</taxon>
        <taxon>Erythrobacteraceae</taxon>
        <taxon>Aurantiacibacter</taxon>
    </lineage>
</organism>
<dbReference type="InterPro" id="IPR045864">
    <property type="entry name" value="aa-tRNA-synth_II/BPL/LPL"/>
</dbReference>
<dbReference type="Pfam" id="PF03099">
    <property type="entry name" value="BPL_LplA_LipB"/>
    <property type="match status" value="1"/>
</dbReference>
<dbReference type="RefSeq" id="WP_047093781.1">
    <property type="nucleotide sequence ID" value="NZ_LBHU01000002.1"/>
</dbReference>
<dbReference type="STRING" id="874156.GCA_001021555_01360"/>
<dbReference type="PROSITE" id="PS51733">
    <property type="entry name" value="BPL_LPL_CATALYTIC"/>
    <property type="match status" value="1"/>
</dbReference>
<dbReference type="GO" id="GO:0005737">
    <property type="term" value="C:cytoplasm"/>
    <property type="evidence" value="ECO:0007669"/>
    <property type="project" value="TreeGrafter"/>
</dbReference>
<dbReference type="PATRIC" id="fig|874156.12.peg.2004"/>
<feature type="domain" description="BPL/LPL catalytic" evidence="2">
    <location>
        <begin position="3"/>
        <end position="177"/>
    </location>
</feature>
<dbReference type="Gene3D" id="3.30.930.10">
    <property type="entry name" value="Bira Bifunctional Protein, Domain 2"/>
    <property type="match status" value="1"/>
</dbReference>